<evidence type="ECO:0000313" key="6">
    <source>
        <dbReference type="EMBL" id="SPT19739.1"/>
    </source>
</evidence>
<organism evidence="6 7">
    <name type="scientific">Triticum aestivum</name>
    <name type="common">Wheat</name>
    <dbReference type="NCBI Taxonomy" id="4565"/>
    <lineage>
        <taxon>Eukaryota</taxon>
        <taxon>Viridiplantae</taxon>
        <taxon>Streptophyta</taxon>
        <taxon>Embryophyta</taxon>
        <taxon>Tracheophyta</taxon>
        <taxon>Spermatophyta</taxon>
        <taxon>Magnoliopsida</taxon>
        <taxon>Liliopsida</taxon>
        <taxon>Poales</taxon>
        <taxon>Poaceae</taxon>
        <taxon>BOP clade</taxon>
        <taxon>Pooideae</taxon>
        <taxon>Triticodae</taxon>
        <taxon>Triticeae</taxon>
        <taxon>Triticinae</taxon>
        <taxon>Triticum</taxon>
    </lineage>
</organism>
<dbReference type="Proteomes" id="UP000280104">
    <property type="component" value="Chromosome II"/>
</dbReference>
<dbReference type="AlphaFoldDB" id="A0A7H4LMA1"/>
<dbReference type="PANTHER" id="PTHR42648">
    <property type="entry name" value="TRANSPOSASE, PUTATIVE-RELATED"/>
    <property type="match status" value="1"/>
</dbReference>
<keyword evidence="1" id="KW-0863">Zinc-finger</keyword>
<feature type="region of interest" description="Disordered" evidence="3">
    <location>
        <begin position="213"/>
        <end position="324"/>
    </location>
</feature>
<dbReference type="EMBL" id="LS480641">
    <property type="protein sequence ID" value="SPT19739.1"/>
    <property type="molecule type" value="Genomic_DNA"/>
</dbReference>
<dbReference type="SUPFAM" id="SSF53098">
    <property type="entry name" value="Ribonuclease H-like"/>
    <property type="match status" value="1"/>
</dbReference>
<evidence type="ECO:0000259" key="5">
    <source>
        <dbReference type="PROSITE" id="PS50994"/>
    </source>
</evidence>
<dbReference type="SUPFAM" id="SSF57756">
    <property type="entry name" value="Retrovirus zinc finger-like domains"/>
    <property type="match status" value="1"/>
</dbReference>
<dbReference type="PANTHER" id="PTHR42648:SF21">
    <property type="entry name" value="CYSTEINE-RICH RLK (RECEPTOR-LIKE PROTEIN KINASE) 8"/>
    <property type="match status" value="1"/>
</dbReference>
<keyword evidence="1" id="KW-0479">Metal-binding</keyword>
<reference evidence="6 7" key="1">
    <citation type="submission" date="2018-05" db="EMBL/GenBank/DDBJ databases">
        <authorList>
            <person name="Thind KAUR A."/>
        </authorList>
    </citation>
    <scope>NUCLEOTIDE SEQUENCE [LARGE SCALE GENOMIC DNA]</scope>
</reference>
<dbReference type="InterPro" id="IPR057670">
    <property type="entry name" value="SH3_retrovirus"/>
</dbReference>
<keyword evidence="1" id="KW-0862">Zinc</keyword>
<evidence type="ECO:0000256" key="3">
    <source>
        <dbReference type="SAM" id="MobiDB-lite"/>
    </source>
</evidence>
<evidence type="ECO:0000259" key="4">
    <source>
        <dbReference type="PROSITE" id="PS50158"/>
    </source>
</evidence>
<protein>
    <submittedName>
        <fullName evidence="6">Uncharacterized protein</fullName>
    </submittedName>
</protein>
<keyword evidence="2" id="KW-0175">Coiled coil</keyword>
<name>A0A7H4LMA1_WHEAT</name>
<gene>
    <name evidence="6" type="ORF">CAMPLR22A2D_LOCUS4363</name>
</gene>
<feature type="domain" description="Integrase catalytic" evidence="5">
    <location>
        <begin position="425"/>
        <end position="609"/>
    </location>
</feature>
<proteinExistence type="predicted"/>
<dbReference type="SMART" id="SM00343">
    <property type="entry name" value="ZnF_C2HC"/>
    <property type="match status" value="1"/>
</dbReference>
<dbReference type="PROSITE" id="PS50994">
    <property type="entry name" value="INTEGRASE"/>
    <property type="match status" value="1"/>
</dbReference>
<feature type="region of interest" description="Disordered" evidence="3">
    <location>
        <begin position="682"/>
        <end position="741"/>
    </location>
</feature>
<evidence type="ECO:0000256" key="2">
    <source>
        <dbReference type="SAM" id="Coils"/>
    </source>
</evidence>
<feature type="compositionally biased region" description="Acidic residues" evidence="3">
    <location>
        <begin position="303"/>
        <end position="322"/>
    </location>
</feature>
<dbReference type="InterPro" id="IPR012337">
    <property type="entry name" value="RNaseH-like_sf"/>
</dbReference>
<dbReference type="InterPro" id="IPR039537">
    <property type="entry name" value="Retrotran_Ty1/copia-like"/>
</dbReference>
<dbReference type="Pfam" id="PF25597">
    <property type="entry name" value="SH3_retrovirus"/>
    <property type="match status" value="1"/>
</dbReference>
<dbReference type="Pfam" id="PF00098">
    <property type="entry name" value="zf-CCHC"/>
    <property type="match status" value="1"/>
</dbReference>
<feature type="compositionally biased region" description="Polar residues" evidence="3">
    <location>
        <begin position="683"/>
        <end position="694"/>
    </location>
</feature>
<sequence>MSTTGIIKVSVACPVFDGTDYPCWKNKMCMHLEAIDVDLWYVVKNDVPKAGEGVTPADVKRFIQLDSTAKNIICGHLTRGQYGRVSALETAKLVWDWLSKVNEGVSTQRDSRISVLRNLFNCFKRNDNENVQLTFDRLADITNELHALGATEITKHEIVKTLLRLLDSSFDTLALMIQERPDFKTLDPSDDPEDIGKELAMLVKKFQKFTKKKGFGKSSRSSSRNDEASTRDHKNRTCHKCKKPGHYISECPQWDNETKKKKSKEYDSDDKKKKKSSKSSSKSSSHKKSSSGKARAFVGKEMDSEEESASEEVEVESEEESDSGVASLALATAYVAKSIFNSEDDGSVTKADADDKDDSAPTYYFMARGAKSQSLIEDIKNLHVEYEELESRHETLSTTHEKLSYDYLQKENESLRAQQISSAQEGFEPPCLKCLERDNAVSIAECSTAATVAISSTADVVTNPSTEDTTTIADENARYAWVHITLYKNEVQDVFKRFANRAMTNYGIKIKHIRSDNGTEFKNTGLDTYLDTLGITHEFSTPYTPQQNGIVERKNRTLIEMLLKKTSYELLTGKKPNVSYFRVFGARCWIKDPHHTSKFVPKAHEYFMLGYGKDSHSYRVFNLFHYKVVETVDVRFDETNGSQREHLPNVLDEVPPSESIKLMGTGEIIPSEAQAEEELIISAPSQPEDTTQPEANAEDEDNDRQGQNLRPVHPRVANEVQIEKIIDSINAPGPLTHSRET</sequence>
<feature type="compositionally biased region" description="Basic and acidic residues" evidence="3">
    <location>
        <begin position="223"/>
        <end position="232"/>
    </location>
</feature>
<dbReference type="Gene3D" id="3.30.420.10">
    <property type="entry name" value="Ribonuclease H-like superfamily/Ribonuclease H"/>
    <property type="match status" value="1"/>
</dbReference>
<dbReference type="InterPro" id="IPR036875">
    <property type="entry name" value="Znf_CCHC_sf"/>
</dbReference>
<dbReference type="GO" id="GO:0003676">
    <property type="term" value="F:nucleic acid binding"/>
    <property type="evidence" value="ECO:0007669"/>
    <property type="project" value="InterPro"/>
</dbReference>
<evidence type="ECO:0000256" key="1">
    <source>
        <dbReference type="PROSITE-ProRule" id="PRU00047"/>
    </source>
</evidence>
<dbReference type="GO" id="GO:0015074">
    <property type="term" value="P:DNA integration"/>
    <property type="evidence" value="ECO:0007669"/>
    <property type="project" value="InterPro"/>
</dbReference>
<dbReference type="Pfam" id="PF14223">
    <property type="entry name" value="Retrotran_gag_2"/>
    <property type="match status" value="1"/>
</dbReference>
<dbReference type="PROSITE" id="PS50158">
    <property type="entry name" value="ZF_CCHC"/>
    <property type="match status" value="1"/>
</dbReference>
<feature type="domain" description="CCHC-type" evidence="4">
    <location>
        <begin position="238"/>
        <end position="253"/>
    </location>
</feature>
<dbReference type="InterPro" id="IPR001584">
    <property type="entry name" value="Integrase_cat-core"/>
</dbReference>
<dbReference type="InterPro" id="IPR036397">
    <property type="entry name" value="RNaseH_sf"/>
</dbReference>
<feature type="compositionally biased region" description="Basic residues" evidence="3">
    <location>
        <begin position="233"/>
        <end position="245"/>
    </location>
</feature>
<evidence type="ECO:0000313" key="7">
    <source>
        <dbReference type="Proteomes" id="UP000280104"/>
    </source>
</evidence>
<dbReference type="Gene3D" id="4.10.60.10">
    <property type="entry name" value="Zinc finger, CCHC-type"/>
    <property type="match status" value="1"/>
</dbReference>
<dbReference type="GO" id="GO:0008270">
    <property type="term" value="F:zinc ion binding"/>
    <property type="evidence" value="ECO:0007669"/>
    <property type="project" value="UniProtKB-KW"/>
</dbReference>
<feature type="coiled-coil region" evidence="2">
    <location>
        <begin position="372"/>
        <end position="399"/>
    </location>
</feature>
<accession>A0A7H4LMA1</accession>
<dbReference type="InterPro" id="IPR001878">
    <property type="entry name" value="Znf_CCHC"/>
</dbReference>